<comment type="caution">
    <text evidence="3">The sequence shown here is derived from an EMBL/GenBank/DDBJ whole genome shotgun (WGS) entry which is preliminary data.</text>
</comment>
<dbReference type="SUPFAM" id="SSF56300">
    <property type="entry name" value="Metallo-dependent phosphatases"/>
    <property type="match status" value="1"/>
</dbReference>
<keyword evidence="4" id="KW-1185">Reference proteome</keyword>
<dbReference type="CDD" id="cd07389">
    <property type="entry name" value="MPP_PhoD"/>
    <property type="match status" value="1"/>
</dbReference>
<organism evidence="3 4">
    <name type="scientific">Umbelopsis vinacea</name>
    <dbReference type="NCBI Taxonomy" id="44442"/>
    <lineage>
        <taxon>Eukaryota</taxon>
        <taxon>Fungi</taxon>
        <taxon>Fungi incertae sedis</taxon>
        <taxon>Mucoromycota</taxon>
        <taxon>Mucoromycotina</taxon>
        <taxon>Umbelopsidomycetes</taxon>
        <taxon>Umbelopsidales</taxon>
        <taxon>Umbelopsidaceae</taxon>
        <taxon>Umbelopsis</taxon>
    </lineage>
</organism>
<proteinExistence type="predicted"/>
<dbReference type="OrthoDB" id="9999821at2759"/>
<evidence type="ECO:0000313" key="3">
    <source>
        <dbReference type="EMBL" id="KAG2175081.1"/>
    </source>
</evidence>
<feature type="compositionally biased region" description="Polar residues" evidence="1">
    <location>
        <begin position="17"/>
        <end position="36"/>
    </location>
</feature>
<accession>A0A8H7PKW2</accession>
<protein>
    <recommendedName>
        <fullName evidence="2">PhoD-like phosphatase domain-containing protein</fullName>
    </recommendedName>
</protein>
<feature type="domain" description="PhoD-like phosphatase" evidence="2">
    <location>
        <begin position="451"/>
        <end position="612"/>
    </location>
</feature>
<dbReference type="Proteomes" id="UP000612746">
    <property type="component" value="Unassembled WGS sequence"/>
</dbReference>
<dbReference type="Pfam" id="PF19050">
    <property type="entry name" value="PhoD_2"/>
    <property type="match status" value="2"/>
</dbReference>
<dbReference type="EMBL" id="JAEPRA010000015">
    <property type="protein sequence ID" value="KAG2175081.1"/>
    <property type="molecule type" value="Genomic_DNA"/>
</dbReference>
<evidence type="ECO:0000259" key="2">
    <source>
        <dbReference type="Pfam" id="PF19050"/>
    </source>
</evidence>
<reference evidence="3" key="1">
    <citation type="submission" date="2020-12" db="EMBL/GenBank/DDBJ databases">
        <title>Metabolic potential, ecology and presence of endohyphal bacteria is reflected in genomic diversity of Mucoromycotina.</title>
        <authorList>
            <person name="Muszewska A."/>
            <person name="Okrasinska A."/>
            <person name="Steczkiewicz K."/>
            <person name="Drgas O."/>
            <person name="Orlowska M."/>
            <person name="Perlinska-Lenart U."/>
            <person name="Aleksandrzak-Piekarczyk T."/>
            <person name="Szatraj K."/>
            <person name="Zielenkiewicz U."/>
            <person name="Pilsyk S."/>
            <person name="Malc E."/>
            <person name="Mieczkowski P."/>
            <person name="Kruszewska J.S."/>
            <person name="Biernat P."/>
            <person name="Pawlowska J."/>
        </authorList>
    </citation>
    <scope>NUCLEOTIDE SEQUENCE</scope>
    <source>
        <strain evidence="3">WA0000051536</strain>
    </source>
</reference>
<dbReference type="PANTHER" id="PTHR46689:SF1">
    <property type="entry name" value="PHOD-LIKE PHOSPHATASE DOMAIN-CONTAINING PROTEIN"/>
    <property type="match status" value="1"/>
</dbReference>
<feature type="region of interest" description="Disordered" evidence="1">
    <location>
        <begin position="1"/>
        <end position="77"/>
    </location>
</feature>
<dbReference type="InterPro" id="IPR043904">
    <property type="entry name" value="PhoD_2-like"/>
</dbReference>
<sequence>MSQRRQEMPMPGYPQEGQYSQRMPQPQDYSNYSTSPPIEEFNRLGVNEHSHHRPHHPGQESHAHQFPTETQRQTEQQHEALQHHPSNVVIGPLLRYDRIDHVAKVWRGSCLIVSDDTKPPVMSLHIGSERGASRTLHAHPELLDVYRNEFHFWRFPLEIPLAEHDQTVVYTATCFVTRINFTFHLPAAQDNMRFLFYSCNGFADVSKPLQKELGAPNHPLWQDVLDKHATMPFHVLIGGGDQLYSDDMIEEEFMKPWITETDIPKRMALPRSMFEEPMEAFYFNNYVNCFGPKGNPLVAEAFASIPSVNMWDDHDIIDGYGSYPSDMQNTDLFLVLFANAVRFYLLLQHHTTLKRAEADGMIRGTLPTCNSVLTNLGPQVSLLCLDARGERSKYDICRPETYHRIFDSLYRMVPPTTRHLIVVTGVPIIYPRLTLFESAMGGIRDFNLATLVGKTGALGDIINGQLNNWNGDPELLDDMNDHWGAAGHESERRLFIERLQKFAKHRSIRVSFIAGDVHCCAAGKLYSKDMREKEEGDPHLMMQVVSSAIVNAPPPQALLTYLGQNATPVSFNGNTEEKMFNIFKMSPNGNSRTNQKLMGRRNYCAGYFDKEGSNKLCFWIQAEIDPGEKRTAGYLLAVPQLLFGPAGLQHLAYHY</sequence>
<dbReference type="GO" id="GO:0016020">
    <property type="term" value="C:membrane"/>
    <property type="evidence" value="ECO:0007669"/>
    <property type="project" value="TreeGrafter"/>
</dbReference>
<feature type="compositionally biased region" description="Basic and acidic residues" evidence="1">
    <location>
        <begin position="40"/>
        <end position="49"/>
    </location>
</feature>
<name>A0A8H7PKW2_9FUNG</name>
<dbReference type="InterPro" id="IPR018946">
    <property type="entry name" value="PhoD-like_MPP"/>
</dbReference>
<evidence type="ECO:0000256" key="1">
    <source>
        <dbReference type="SAM" id="MobiDB-lite"/>
    </source>
</evidence>
<dbReference type="InterPro" id="IPR038607">
    <property type="entry name" value="PhoD-like_sf"/>
</dbReference>
<dbReference type="AlphaFoldDB" id="A0A8H7PKW2"/>
<feature type="domain" description="PhoD-like phosphatase" evidence="2">
    <location>
        <begin position="169"/>
        <end position="439"/>
    </location>
</feature>
<evidence type="ECO:0000313" key="4">
    <source>
        <dbReference type="Proteomes" id="UP000612746"/>
    </source>
</evidence>
<dbReference type="PANTHER" id="PTHR46689">
    <property type="entry name" value="MEMBRANE PROTEIN, PUTATIVE-RELATED"/>
    <property type="match status" value="1"/>
</dbReference>
<dbReference type="InterPro" id="IPR029052">
    <property type="entry name" value="Metallo-depent_PP-like"/>
</dbReference>
<gene>
    <name evidence="3" type="ORF">INT44_007559</name>
</gene>
<dbReference type="Gene3D" id="3.60.21.70">
    <property type="entry name" value="PhoD-like phosphatase"/>
    <property type="match status" value="1"/>
</dbReference>